<protein>
    <submittedName>
        <fullName evidence="1">Uncharacterized protein</fullName>
    </submittedName>
</protein>
<sequence>MLSKLYIIHLQQEILSVANVLTEWKIHSKNLKIKYNLFVSTLAIMYNNNLTCQSNIERKIIGGQLPIMQVLSSDMLFKDKMNYHLQRHNIYFLSQIMAADGIRLLIYSDLQLQLGISTKGHKLNWYKQIEQHCIINIAMSRKVKPKFIINRQYYLQDTSVLIQCTGCELKDIQSRSKRKTANNRYLLFINKEKIIDVKAQSIQDAYILDSLMFEYITMIENRVKYNTINSQEASIRMKAHDSNDHNNVVDKLAKEVYSKECLVINPKLLAYNGTICWNHKLIEKNITLIVKDIKETHYIKQFLTLNRNKYFTLPSNLESFDWSLTFRYIKDKFNDSSVFDSKFNSFKTKLYVEELSTQDNLCKRLLSVYTGS</sequence>
<dbReference type="EMBL" id="BLAL01000172">
    <property type="protein sequence ID" value="GES87900.1"/>
    <property type="molecule type" value="Genomic_DNA"/>
</dbReference>
<dbReference type="AlphaFoldDB" id="A0A8H3LLE9"/>
<comment type="caution">
    <text evidence="1">The sequence shown here is derived from an EMBL/GenBank/DDBJ whole genome shotgun (WGS) entry which is preliminary data.</text>
</comment>
<organism evidence="1 2">
    <name type="scientific">Rhizophagus clarus</name>
    <dbReference type="NCBI Taxonomy" id="94130"/>
    <lineage>
        <taxon>Eukaryota</taxon>
        <taxon>Fungi</taxon>
        <taxon>Fungi incertae sedis</taxon>
        <taxon>Mucoromycota</taxon>
        <taxon>Glomeromycotina</taxon>
        <taxon>Glomeromycetes</taxon>
        <taxon>Glomerales</taxon>
        <taxon>Glomeraceae</taxon>
        <taxon>Rhizophagus</taxon>
    </lineage>
</organism>
<proteinExistence type="predicted"/>
<evidence type="ECO:0000313" key="1">
    <source>
        <dbReference type="EMBL" id="GES87900.1"/>
    </source>
</evidence>
<name>A0A8H3LLE9_9GLOM</name>
<evidence type="ECO:0000313" key="2">
    <source>
        <dbReference type="Proteomes" id="UP000615446"/>
    </source>
</evidence>
<accession>A0A8H3LLE9</accession>
<dbReference type="Proteomes" id="UP000615446">
    <property type="component" value="Unassembled WGS sequence"/>
</dbReference>
<reference evidence="1" key="1">
    <citation type="submission" date="2019-10" db="EMBL/GenBank/DDBJ databases">
        <title>Conservation and host-specific expression of non-tandemly repeated heterogenous ribosome RNA gene in arbuscular mycorrhizal fungi.</title>
        <authorList>
            <person name="Maeda T."/>
            <person name="Kobayashi Y."/>
            <person name="Nakagawa T."/>
            <person name="Ezawa T."/>
            <person name="Yamaguchi K."/>
            <person name="Bino T."/>
            <person name="Nishimoto Y."/>
            <person name="Shigenobu S."/>
            <person name="Kawaguchi M."/>
        </authorList>
    </citation>
    <scope>NUCLEOTIDE SEQUENCE</scope>
    <source>
        <strain evidence="1">HR1</strain>
    </source>
</reference>
<gene>
    <name evidence="1" type="ORF">RCL2_001486900</name>
</gene>